<name>A0A8J2P3M3_9HEXA</name>
<reference evidence="1" key="1">
    <citation type="submission" date="2021-06" db="EMBL/GenBank/DDBJ databases">
        <authorList>
            <person name="Hodson N. C."/>
            <person name="Mongue J. A."/>
            <person name="Jaron S. K."/>
        </authorList>
    </citation>
    <scope>NUCLEOTIDE SEQUENCE</scope>
</reference>
<feature type="non-terminal residue" evidence="1">
    <location>
        <position position="1"/>
    </location>
</feature>
<dbReference type="AlphaFoldDB" id="A0A8J2P3M3"/>
<organism evidence="1 2">
    <name type="scientific">Allacma fusca</name>
    <dbReference type="NCBI Taxonomy" id="39272"/>
    <lineage>
        <taxon>Eukaryota</taxon>
        <taxon>Metazoa</taxon>
        <taxon>Ecdysozoa</taxon>
        <taxon>Arthropoda</taxon>
        <taxon>Hexapoda</taxon>
        <taxon>Collembola</taxon>
        <taxon>Symphypleona</taxon>
        <taxon>Sminthuridae</taxon>
        <taxon>Allacma</taxon>
    </lineage>
</organism>
<comment type="caution">
    <text evidence="1">The sequence shown here is derived from an EMBL/GenBank/DDBJ whole genome shotgun (WGS) entry which is preliminary data.</text>
</comment>
<gene>
    <name evidence="1" type="ORF">AFUS01_LOCUS11951</name>
</gene>
<dbReference type="Proteomes" id="UP000708208">
    <property type="component" value="Unassembled WGS sequence"/>
</dbReference>
<dbReference type="EMBL" id="CAJVCH010092875">
    <property type="protein sequence ID" value="CAG7722840.1"/>
    <property type="molecule type" value="Genomic_DNA"/>
</dbReference>
<keyword evidence="2" id="KW-1185">Reference proteome</keyword>
<protein>
    <submittedName>
        <fullName evidence="1">Uncharacterized protein</fullName>
    </submittedName>
</protein>
<proteinExistence type="predicted"/>
<evidence type="ECO:0000313" key="1">
    <source>
        <dbReference type="EMBL" id="CAG7722840.1"/>
    </source>
</evidence>
<accession>A0A8J2P3M3</accession>
<evidence type="ECO:0000313" key="2">
    <source>
        <dbReference type="Proteomes" id="UP000708208"/>
    </source>
</evidence>
<sequence>AADFLRLLFIAPDFLRRRSLDDAVFFLRLRSRDALTFLRRRRSPF</sequence>